<dbReference type="EMBL" id="FOFR01000007">
    <property type="protein sequence ID" value="SER05155.1"/>
    <property type="molecule type" value="Genomic_DNA"/>
</dbReference>
<evidence type="ECO:0000256" key="2">
    <source>
        <dbReference type="ARBA" id="ARBA00023002"/>
    </source>
</evidence>
<reference evidence="5" key="1">
    <citation type="submission" date="2016-10" db="EMBL/GenBank/DDBJ databases">
        <authorList>
            <person name="Varghese N."/>
            <person name="Submissions S."/>
        </authorList>
    </citation>
    <scope>NUCLEOTIDE SEQUENCE [LARGE SCALE GENOMIC DNA]</scope>
    <source>
        <strain evidence="5">CGMCC 4.3525</strain>
    </source>
</reference>
<dbReference type="InterPro" id="IPR051122">
    <property type="entry name" value="SDR_DHRS6-like"/>
</dbReference>
<dbReference type="RefSeq" id="WP_089951976.1">
    <property type="nucleotide sequence ID" value="NZ_FOFR01000007.1"/>
</dbReference>
<keyword evidence="5" id="KW-1185">Reference proteome</keyword>
<dbReference type="Pfam" id="PF13561">
    <property type="entry name" value="adh_short_C2"/>
    <property type="match status" value="1"/>
</dbReference>
<dbReference type="CDD" id="cd11731">
    <property type="entry name" value="Lin1944_like_SDR_c"/>
    <property type="match status" value="1"/>
</dbReference>
<organism evidence="4 5">
    <name type="scientific">Lentzea xinjiangensis</name>
    <dbReference type="NCBI Taxonomy" id="402600"/>
    <lineage>
        <taxon>Bacteria</taxon>
        <taxon>Bacillati</taxon>
        <taxon>Actinomycetota</taxon>
        <taxon>Actinomycetes</taxon>
        <taxon>Pseudonocardiales</taxon>
        <taxon>Pseudonocardiaceae</taxon>
        <taxon>Lentzea</taxon>
    </lineage>
</organism>
<feature type="region of interest" description="Disordered" evidence="3">
    <location>
        <begin position="210"/>
        <end position="233"/>
    </location>
</feature>
<dbReference type="Gene3D" id="3.40.50.720">
    <property type="entry name" value="NAD(P)-binding Rossmann-like Domain"/>
    <property type="match status" value="1"/>
</dbReference>
<evidence type="ECO:0000313" key="4">
    <source>
        <dbReference type="EMBL" id="SER05155.1"/>
    </source>
</evidence>
<protein>
    <submittedName>
        <fullName evidence="4">NAD(P)-dependent dehydrogenase, short-chain alcohol dehydrogenase family</fullName>
    </submittedName>
</protein>
<dbReference type="AlphaFoldDB" id="A0A1H9L1W9"/>
<dbReference type="Proteomes" id="UP000199352">
    <property type="component" value="Unassembled WGS sequence"/>
</dbReference>
<dbReference type="InterPro" id="IPR036291">
    <property type="entry name" value="NAD(P)-bd_dom_sf"/>
</dbReference>
<dbReference type="SUPFAM" id="SSF51735">
    <property type="entry name" value="NAD(P)-binding Rossmann-fold domains"/>
    <property type="match status" value="1"/>
</dbReference>
<dbReference type="PANTHER" id="PTHR43477:SF1">
    <property type="entry name" value="DIHYDROANTICAPSIN 7-DEHYDROGENASE"/>
    <property type="match status" value="1"/>
</dbReference>
<evidence type="ECO:0000256" key="1">
    <source>
        <dbReference type="ARBA" id="ARBA00006484"/>
    </source>
</evidence>
<dbReference type="OrthoDB" id="9787486at2"/>
<dbReference type="GO" id="GO:0016491">
    <property type="term" value="F:oxidoreductase activity"/>
    <property type="evidence" value="ECO:0007669"/>
    <property type="project" value="UniProtKB-KW"/>
</dbReference>
<proteinExistence type="inferred from homology"/>
<sequence>MKAVVVGGAGTIGRRLVPALRARGHEVVVAGRTSGDVHVDLTVHETIEAMYRDVTGIDAVVCVAAHGALDEFATLTVDALHENMRAKFYGQADLVLTGQHHCAAGASFTLTSGIFADQAWPGGTGGGVISGALHSFVLSAAVELPRAMRVNAVSPAMVSDSAAAFSAYFPGMRPVPMGDLVAHYLTCLEGDETGQVIRAYGQELRRPVRAGSRRRRAARCRWRSGPGRRRRTG</sequence>
<dbReference type="STRING" id="402600.SAMN05216188_107207"/>
<name>A0A1H9L1W9_9PSEU</name>
<evidence type="ECO:0000256" key="3">
    <source>
        <dbReference type="SAM" id="MobiDB-lite"/>
    </source>
</evidence>
<dbReference type="InterPro" id="IPR002347">
    <property type="entry name" value="SDR_fam"/>
</dbReference>
<comment type="similarity">
    <text evidence="1">Belongs to the short-chain dehydrogenases/reductases (SDR) family.</text>
</comment>
<keyword evidence="2" id="KW-0560">Oxidoreductase</keyword>
<accession>A0A1H9L1W9</accession>
<evidence type="ECO:0000313" key="5">
    <source>
        <dbReference type="Proteomes" id="UP000199352"/>
    </source>
</evidence>
<gene>
    <name evidence="4" type="ORF">SAMN05216188_107207</name>
</gene>
<dbReference type="PANTHER" id="PTHR43477">
    <property type="entry name" value="DIHYDROANTICAPSIN 7-DEHYDROGENASE"/>
    <property type="match status" value="1"/>
</dbReference>
<dbReference type="NCBIfam" id="NF005754">
    <property type="entry name" value="PRK07578.1"/>
    <property type="match status" value="1"/>
</dbReference>